<gene>
    <name evidence="1" type="ORF">C1H76_8258</name>
</gene>
<accession>A0A4U7ASH1</accession>
<dbReference type="AlphaFoldDB" id="A0A4U7ASH1"/>
<comment type="caution">
    <text evidence="1">The sequence shown here is derived from an EMBL/GenBank/DDBJ whole genome shotgun (WGS) entry which is preliminary data.</text>
</comment>
<name>A0A4U7ASH1_9PEZI</name>
<organism evidence="1 2">
    <name type="scientific">Elsinoe australis</name>
    <dbReference type="NCBI Taxonomy" id="40998"/>
    <lineage>
        <taxon>Eukaryota</taxon>
        <taxon>Fungi</taxon>
        <taxon>Dikarya</taxon>
        <taxon>Ascomycota</taxon>
        <taxon>Pezizomycotina</taxon>
        <taxon>Dothideomycetes</taxon>
        <taxon>Dothideomycetidae</taxon>
        <taxon>Myriangiales</taxon>
        <taxon>Elsinoaceae</taxon>
        <taxon>Elsinoe</taxon>
    </lineage>
</organism>
<dbReference type="InterPro" id="IPR036010">
    <property type="entry name" value="2Fe-2S_ferredoxin-like_sf"/>
</dbReference>
<dbReference type="Pfam" id="PF13510">
    <property type="entry name" value="Fer2_4"/>
    <property type="match status" value="1"/>
</dbReference>
<dbReference type="SUPFAM" id="SSF54292">
    <property type="entry name" value="2Fe-2S ferredoxin-like"/>
    <property type="match status" value="1"/>
</dbReference>
<reference evidence="1 2" key="1">
    <citation type="submission" date="2018-02" db="EMBL/GenBank/DDBJ databases">
        <title>Draft genome sequences of Elsinoe sp., causing black scab on jojoba.</title>
        <authorList>
            <person name="Stodart B."/>
            <person name="Jeffress S."/>
            <person name="Ash G."/>
            <person name="Arun Chinnappa K."/>
        </authorList>
    </citation>
    <scope>NUCLEOTIDE SEQUENCE [LARGE SCALE GENOMIC DNA]</scope>
    <source>
        <strain evidence="1 2">Hillstone_2</strain>
    </source>
</reference>
<protein>
    <submittedName>
        <fullName evidence="1">2Fe-2S iron-sulfur cluster binding domain-containing protein</fullName>
    </submittedName>
</protein>
<dbReference type="EMBL" id="PTQR01000114">
    <property type="protein sequence ID" value="TKX19411.1"/>
    <property type="molecule type" value="Genomic_DNA"/>
</dbReference>
<evidence type="ECO:0000313" key="1">
    <source>
        <dbReference type="EMBL" id="TKX19411.1"/>
    </source>
</evidence>
<evidence type="ECO:0000313" key="2">
    <source>
        <dbReference type="Proteomes" id="UP000308133"/>
    </source>
</evidence>
<proteinExistence type="predicted"/>
<dbReference type="Gene3D" id="3.10.20.740">
    <property type="match status" value="1"/>
</dbReference>
<sequence length="158" mass="17873">MAALLKALGGTILTKLQHRKAKFCSPGPRSIRLNVKLYAATTSTSRSAHSYEQRPHPKDLPPPHILEHLLIMLQRQLLRAARRPQRLSRFNASRTFATTIPRTAEVEIFVDDQPVKIEAGSALIQACEKAGKTIPRYCYHEKLVRSDPHEIPTINTKY</sequence>
<dbReference type="GO" id="GO:0051536">
    <property type="term" value="F:iron-sulfur cluster binding"/>
    <property type="evidence" value="ECO:0007669"/>
    <property type="project" value="InterPro"/>
</dbReference>
<dbReference type="Proteomes" id="UP000308133">
    <property type="component" value="Unassembled WGS sequence"/>
</dbReference>